<evidence type="ECO:0000313" key="1">
    <source>
        <dbReference type="EMBL" id="TWI36788.1"/>
    </source>
</evidence>
<reference evidence="1 2" key="1">
    <citation type="journal article" date="2015" name="Stand. Genomic Sci.">
        <title>Genomic Encyclopedia of Bacterial and Archaeal Type Strains, Phase III: the genomes of soil and plant-associated and newly described type strains.</title>
        <authorList>
            <person name="Whitman W.B."/>
            <person name="Woyke T."/>
            <person name="Klenk H.P."/>
            <person name="Zhou Y."/>
            <person name="Lilburn T.G."/>
            <person name="Beck B.J."/>
            <person name="De Vos P."/>
            <person name="Vandamme P."/>
            <person name="Eisen J.A."/>
            <person name="Garrity G."/>
            <person name="Hugenholtz P."/>
            <person name="Kyrpides N.C."/>
        </authorList>
    </citation>
    <scope>NUCLEOTIDE SEQUENCE [LARGE SCALE GENOMIC DNA]</scope>
    <source>
        <strain evidence="1 2">CGMCC 1.5364</strain>
    </source>
</reference>
<dbReference type="Pfam" id="PF01042">
    <property type="entry name" value="Ribonuc_L-PSP"/>
    <property type="match status" value="1"/>
</dbReference>
<dbReference type="CDD" id="cd06150">
    <property type="entry name" value="YjgF_YER057c_UK114_like_2"/>
    <property type="match status" value="1"/>
</dbReference>
<dbReference type="SUPFAM" id="SSF55298">
    <property type="entry name" value="YjgF-like"/>
    <property type="match status" value="1"/>
</dbReference>
<dbReference type="Gene3D" id="3.30.1330.40">
    <property type="entry name" value="RutC-like"/>
    <property type="match status" value="1"/>
</dbReference>
<organism evidence="1 2">
    <name type="scientific">Paracoccus sulfuroxidans</name>
    <dbReference type="NCBI Taxonomy" id="384678"/>
    <lineage>
        <taxon>Bacteria</taxon>
        <taxon>Pseudomonadati</taxon>
        <taxon>Pseudomonadota</taxon>
        <taxon>Alphaproteobacteria</taxon>
        <taxon>Rhodobacterales</taxon>
        <taxon>Paracoccaceae</taxon>
        <taxon>Paracoccus</taxon>
    </lineage>
</organism>
<comment type="caution">
    <text evidence="1">The sequence shown here is derived from an EMBL/GenBank/DDBJ whole genome shotgun (WGS) entry which is preliminary data.</text>
</comment>
<name>A0A562NX29_9RHOB</name>
<sequence>MTALFPHERFIFIERIPHMADIKRIETGTRMSQAVVHNGIAYLAGQVGAPGASVAEQTTAILAQIERLLAECGTDKTRILTAQIWMADMAQFAEMNAVWDAWVAPGHAPTRAAGESALATPDYLVEIIITAAI</sequence>
<protein>
    <submittedName>
        <fullName evidence="1">Enamine deaminase RidA (YjgF/YER057c/UK114 family)</fullName>
    </submittedName>
</protein>
<dbReference type="Proteomes" id="UP000316225">
    <property type="component" value="Unassembled WGS sequence"/>
</dbReference>
<dbReference type="PANTHER" id="PTHR47328">
    <property type="match status" value="1"/>
</dbReference>
<dbReference type="AlphaFoldDB" id="A0A562NX29"/>
<dbReference type="InterPro" id="IPR035709">
    <property type="entry name" value="YoaB-like"/>
</dbReference>
<evidence type="ECO:0000313" key="2">
    <source>
        <dbReference type="Proteomes" id="UP000316225"/>
    </source>
</evidence>
<dbReference type="InterPro" id="IPR035959">
    <property type="entry name" value="RutC-like_sf"/>
</dbReference>
<dbReference type="EMBL" id="VLKU01000002">
    <property type="protein sequence ID" value="TWI36788.1"/>
    <property type="molecule type" value="Genomic_DNA"/>
</dbReference>
<dbReference type="PANTHER" id="PTHR47328:SF1">
    <property type="entry name" value="RUTC FAMILY PROTEIN YOAB"/>
    <property type="match status" value="1"/>
</dbReference>
<gene>
    <name evidence="1" type="ORF">IQ24_00571</name>
</gene>
<accession>A0A562NX29</accession>
<dbReference type="InterPro" id="IPR006175">
    <property type="entry name" value="YjgF/YER057c/UK114"/>
</dbReference>
<keyword evidence="2" id="KW-1185">Reference proteome</keyword>
<proteinExistence type="predicted"/>